<protein>
    <recommendedName>
        <fullName evidence="4">Gustatory receptor</fullName>
    </recommendedName>
</protein>
<accession>A0AAV7INM1</accession>
<feature type="transmembrane region" description="Helical" evidence="1">
    <location>
        <begin position="7"/>
        <end position="26"/>
    </location>
</feature>
<reference evidence="2 3" key="1">
    <citation type="journal article" date="2021" name="J. Hered.">
        <title>A chromosome-level genome assembly of the parasitoid wasp, Cotesia glomerata (Hymenoptera: Braconidae).</title>
        <authorList>
            <person name="Pinto B.J."/>
            <person name="Weis J.J."/>
            <person name="Gamble T."/>
            <person name="Ode P.J."/>
            <person name="Paul R."/>
            <person name="Zaspel J.M."/>
        </authorList>
    </citation>
    <scope>NUCLEOTIDE SEQUENCE [LARGE SCALE GENOMIC DNA]</scope>
    <source>
        <strain evidence="2">CgM1</strain>
    </source>
</reference>
<evidence type="ECO:0000256" key="1">
    <source>
        <dbReference type="SAM" id="Phobius"/>
    </source>
</evidence>
<keyword evidence="1" id="KW-0472">Membrane</keyword>
<keyword evidence="3" id="KW-1185">Reference proteome</keyword>
<gene>
    <name evidence="2" type="ORF">KQX54_008503</name>
</gene>
<comment type="caution">
    <text evidence="2">The sequence shown here is derived from an EMBL/GenBank/DDBJ whole genome shotgun (WGS) entry which is preliminary data.</text>
</comment>
<evidence type="ECO:0000313" key="2">
    <source>
        <dbReference type="EMBL" id="KAH0554210.1"/>
    </source>
</evidence>
<proteinExistence type="predicted"/>
<sequence>MNISSKIILKLLFYYFKILGFIPYVYYKPGILKRSKSATIYTVILTLGYSKNVMNVMLSRSSFIRPRETILAVIVDLVSLMLEYIAISMIWIYSITRFNQVQGRHFCLLNKNIGYLPEVYADEDSSMEIIKIRFKPREIDEKLRKFDKLDLDLRNQIKMSNEIFALPFITANKKVKILHESWALKRLDGFKEMLKSISLHQLQEPVEIKFHDALKLNHKLFYKMAGVTTTYLIIMIQLDQQVQHSHNHRI</sequence>
<feature type="transmembrane region" description="Helical" evidence="1">
    <location>
        <begin position="38"/>
        <end position="58"/>
    </location>
</feature>
<evidence type="ECO:0008006" key="4">
    <source>
        <dbReference type="Google" id="ProtNLM"/>
    </source>
</evidence>
<keyword evidence="1" id="KW-0812">Transmembrane</keyword>
<feature type="transmembrane region" description="Helical" evidence="1">
    <location>
        <begin position="70"/>
        <end position="93"/>
    </location>
</feature>
<keyword evidence="1" id="KW-1133">Transmembrane helix</keyword>
<dbReference type="Proteomes" id="UP000826195">
    <property type="component" value="Unassembled WGS sequence"/>
</dbReference>
<evidence type="ECO:0000313" key="3">
    <source>
        <dbReference type="Proteomes" id="UP000826195"/>
    </source>
</evidence>
<dbReference type="AlphaFoldDB" id="A0AAV7INM1"/>
<dbReference type="EMBL" id="JAHXZJ010001119">
    <property type="protein sequence ID" value="KAH0554210.1"/>
    <property type="molecule type" value="Genomic_DNA"/>
</dbReference>
<name>A0AAV7INM1_COTGL</name>
<organism evidence="2 3">
    <name type="scientific">Cotesia glomerata</name>
    <name type="common">Lepidopteran parasitic wasp</name>
    <name type="synonym">Apanteles glomeratus</name>
    <dbReference type="NCBI Taxonomy" id="32391"/>
    <lineage>
        <taxon>Eukaryota</taxon>
        <taxon>Metazoa</taxon>
        <taxon>Ecdysozoa</taxon>
        <taxon>Arthropoda</taxon>
        <taxon>Hexapoda</taxon>
        <taxon>Insecta</taxon>
        <taxon>Pterygota</taxon>
        <taxon>Neoptera</taxon>
        <taxon>Endopterygota</taxon>
        <taxon>Hymenoptera</taxon>
        <taxon>Apocrita</taxon>
        <taxon>Ichneumonoidea</taxon>
        <taxon>Braconidae</taxon>
        <taxon>Microgastrinae</taxon>
        <taxon>Cotesia</taxon>
    </lineage>
</organism>